<keyword evidence="3" id="KW-1185">Reference proteome</keyword>
<feature type="transmembrane region" description="Helical" evidence="1">
    <location>
        <begin position="125"/>
        <end position="143"/>
    </location>
</feature>
<dbReference type="OrthoDB" id="166698at2"/>
<keyword evidence="1" id="KW-1133">Transmembrane helix</keyword>
<dbReference type="Proteomes" id="UP000248806">
    <property type="component" value="Unassembled WGS sequence"/>
</dbReference>
<sequence>MSTKKGFRINRALFAYFAALLFALHLITYFIPSIRDATVANAPLIAEPRTVVAIAAALVLFPVVAALPTPEWVRYAGYGWLGVEVVTEIMQLNDAPTSLTFLSLRYGGHILAGAWIIAASWRSDLLTKIVGSLLALIIVLYSFTAFLPAVAVILLPTPVLYPLWFVLIGLGLTRQQQHPRLQLESQQRQLDPIG</sequence>
<evidence type="ECO:0000313" key="2">
    <source>
        <dbReference type="EMBL" id="PZW18303.1"/>
    </source>
</evidence>
<feature type="transmembrane region" description="Helical" evidence="1">
    <location>
        <begin position="51"/>
        <end position="68"/>
    </location>
</feature>
<comment type="caution">
    <text evidence="2">The sequence shown here is derived from an EMBL/GenBank/DDBJ whole genome shotgun (WGS) entry which is preliminary data.</text>
</comment>
<proteinExistence type="predicted"/>
<dbReference type="AlphaFoldDB" id="A0A326TP71"/>
<keyword evidence="1" id="KW-0472">Membrane</keyword>
<reference evidence="2 3" key="1">
    <citation type="submission" date="2018-06" db="EMBL/GenBank/DDBJ databases">
        <title>Genomic Encyclopedia of Archaeal and Bacterial Type Strains, Phase II (KMG-II): from individual species to whole genera.</title>
        <authorList>
            <person name="Goeker M."/>
        </authorList>
    </citation>
    <scope>NUCLEOTIDE SEQUENCE [LARGE SCALE GENOMIC DNA]</scope>
    <source>
        <strain evidence="2 3">ATCC BAA-1881</strain>
    </source>
</reference>
<feature type="transmembrane region" description="Helical" evidence="1">
    <location>
        <begin position="12"/>
        <end position="31"/>
    </location>
</feature>
<name>A0A326TP71_THEHA</name>
<dbReference type="RefSeq" id="WP_111326581.1">
    <property type="nucleotide sequence ID" value="NZ_BIFX01000003.1"/>
</dbReference>
<evidence type="ECO:0000313" key="3">
    <source>
        <dbReference type="Proteomes" id="UP000248806"/>
    </source>
</evidence>
<organism evidence="2 3">
    <name type="scientific">Thermosporothrix hazakensis</name>
    <dbReference type="NCBI Taxonomy" id="644383"/>
    <lineage>
        <taxon>Bacteria</taxon>
        <taxon>Bacillati</taxon>
        <taxon>Chloroflexota</taxon>
        <taxon>Ktedonobacteria</taxon>
        <taxon>Ktedonobacterales</taxon>
        <taxon>Thermosporotrichaceae</taxon>
        <taxon>Thermosporothrix</taxon>
    </lineage>
</organism>
<gene>
    <name evidence="2" type="ORF">EI42_06220</name>
</gene>
<protein>
    <submittedName>
        <fullName evidence="2">Uncharacterized protein</fullName>
    </submittedName>
</protein>
<feature type="transmembrane region" description="Helical" evidence="1">
    <location>
        <begin position="149"/>
        <end position="172"/>
    </location>
</feature>
<evidence type="ECO:0000256" key="1">
    <source>
        <dbReference type="SAM" id="Phobius"/>
    </source>
</evidence>
<accession>A0A326TP71</accession>
<dbReference type="EMBL" id="QKUF01000053">
    <property type="protein sequence ID" value="PZW18303.1"/>
    <property type="molecule type" value="Genomic_DNA"/>
</dbReference>
<keyword evidence="1" id="KW-0812">Transmembrane</keyword>